<gene>
    <name evidence="3" type="ORF">FSW04_00755</name>
</gene>
<dbReference type="InterPro" id="IPR029044">
    <property type="entry name" value="Nucleotide-diphossugar_trans"/>
</dbReference>
<evidence type="ECO:0000313" key="4">
    <source>
        <dbReference type="Proteomes" id="UP000321805"/>
    </source>
</evidence>
<reference evidence="3 4" key="1">
    <citation type="journal article" date="2018" name="J. Microbiol.">
        <title>Baekduia soli gen. nov., sp. nov., a novel bacterium isolated from the soil of Baekdu Mountain and proposal of a novel family name, Baekduiaceae fam. nov.</title>
        <authorList>
            <person name="An D.S."/>
            <person name="Siddiqi M.Z."/>
            <person name="Kim K.H."/>
            <person name="Yu H.S."/>
            <person name="Im W.T."/>
        </authorList>
    </citation>
    <scope>NUCLEOTIDE SEQUENCE [LARGE SCALE GENOMIC DNA]</scope>
    <source>
        <strain evidence="3 4">BR7-21</strain>
    </source>
</reference>
<dbReference type="RefSeq" id="WP_146915239.1">
    <property type="nucleotide sequence ID" value="NZ_CP042430.1"/>
</dbReference>
<organism evidence="3 4">
    <name type="scientific">Baekduia soli</name>
    <dbReference type="NCBI Taxonomy" id="496014"/>
    <lineage>
        <taxon>Bacteria</taxon>
        <taxon>Bacillati</taxon>
        <taxon>Actinomycetota</taxon>
        <taxon>Thermoleophilia</taxon>
        <taxon>Solirubrobacterales</taxon>
        <taxon>Baekduiaceae</taxon>
        <taxon>Baekduia</taxon>
    </lineage>
</organism>
<dbReference type="SUPFAM" id="SSF53756">
    <property type="entry name" value="UDP-Glycosyltransferase/glycogen phosphorylase"/>
    <property type="match status" value="1"/>
</dbReference>
<dbReference type="Pfam" id="PF00534">
    <property type="entry name" value="Glycos_transf_1"/>
    <property type="match status" value="1"/>
</dbReference>
<dbReference type="Gene3D" id="3.40.50.2000">
    <property type="entry name" value="Glycogen Phosphorylase B"/>
    <property type="match status" value="1"/>
</dbReference>
<protein>
    <submittedName>
        <fullName evidence="3">Glycosyltransferase family 4 protein</fullName>
    </submittedName>
</protein>
<evidence type="ECO:0000256" key="1">
    <source>
        <dbReference type="ARBA" id="ARBA00022679"/>
    </source>
</evidence>
<keyword evidence="4" id="KW-1185">Reference proteome</keyword>
<proteinExistence type="predicted"/>
<dbReference type="EMBL" id="CP042430">
    <property type="protein sequence ID" value="QEC46245.1"/>
    <property type="molecule type" value="Genomic_DNA"/>
</dbReference>
<dbReference type="GO" id="GO:0016757">
    <property type="term" value="F:glycosyltransferase activity"/>
    <property type="evidence" value="ECO:0007669"/>
    <property type="project" value="InterPro"/>
</dbReference>
<accession>A0A5B8TZW0</accession>
<dbReference type="PANTHER" id="PTHR46401">
    <property type="entry name" value="GLYCOSYLTRANSFERASE WBBK-RELATED"/>
    <property type="match status" value="1"/>
</dbReference>
<dbReference type="KEGG" id="bsol:FSW04_00755"/>
<name>A0A5B8TZW0_9ACTN</name>
<dbReference type="InterPro" id="IPR001296">
    <property type="entry name" value="Glyco_trans_1"/>
</dbReference>
<dbReference type="PANTHER" id="PTHR46401:SF2">
    <property type="entry name" value="GLYCOSYLTRANSFERASE WBBK-RELATED"/>
    <property type="match status" value="1"/>
</dbReference>
<keyword evidence="1 3" id="KW-0808">Transferase</keyword>
<dbReference type="AlphaFoldDB" id="A0A5B8TZW0"/>
<dbReference type="OrthoDB" id="9801573at2"/>
<dbReference type="SUPFAM" id="SSF53448">
    <property type="entry name" value="Nucleotide-diphospho-sugar transferases"/>
    <property type="match status" value="1"/>
</dbReference>
<dbReference type="Proteomes" id="UP000321805">
    <property type="component" value="Chromosome"/>
</dbReference>
<dbReference type="GO" id="GO:0009103">
    <property type="term" value="P:lipopolysaccharide biosynthetic process"/>
    <property type="evidence" value="ECO:0007669"/>
    <property type="project" value="TreeGrafter"/>
</dbReference>
<evidence type="ECO:0000313" key="3">
    <source>
        <dbReference type="EMBL" id="QEC46245.1"/>
    </source>
</evidence>
<sequence length="726" mass="75471">MPVSIPEAGGLTAPLAVVLLAREPDAAARCLQALLPGLDAAVPLLAGGTPAGRRALEALCGDHEVLWLDADGAAAWNAAAALAPAADLVLLDGASEVGEGWLETLVGVAAGRPEVATVTAVSNDAAFLSVPRRNLPWPLPPAGATPAEVAERVRAGTLALHPHTPTALPHCALVTRAALQLVGDYDAALTPRDALADFCARGAAAGLMHLVADELFVAYRGEPAAIAVPGVWDGEAAARHPPLTAAIAEAATDRHSRLSRALLACSVVLEPLSVTVDARPLGAVGVTGTTVHLVEVIGALAARDDVRVRALLPSRLGDVADRALAGMGRLERLDAASPVEGTVRTHVVHRPWQIESVQDMVVLDALGERTVLTNQDLIGYRTGSVFPSADRWQDYRRVTRDALSLAAMVVFFSPTAAADALADDLVAPQRTRVVPLGARNERLAPALDAVPPAALGVPTRPFLLVLGNRFRHKNVRFALELLGALRNEHGWDGDLVIAGAEVLHGSGSGDDAAWLLRHPEHAGAVRAVGAVNEAEKGWLLSAASAVVYPTTYEGFGLIPFEAAAAGTPCLFAAVSALRDTLPTELAVLVAWDVRASARATIGILRSEAAGAELVAGIAAAGAPLTWAATADGLVDAYREAVRLPAPPAARLTEDLARAEHAYWSVRDNAHGAVWTLVDPDAQLLDPALAERLSTVLGAPGGRERLLEALADRPGLAARAVRRLRSS</sequence>
<feature type="domain" description="Glycosyl transferase family 1" evidence="2">
    <location>
        <begin position="459"/>
        <end position="580"/>
    </location>
</feature>
<evidence type="ECO:0000259" key="2">
    <source>
        <dbReference type="Pfam" id="PF00534"/>
    </source>
</evidence>